<keyword evidence="1" id="KW-1133">Transmembrane helix</keyword>
<feature type="transmembrane region" description="Helical" evidence="1">
    <location>
        <begin position="87"/>
        <end position="105"/>
    </location>
</feature>
<keyword evidence="1" id="KW-0472">Membrane</keyword>
<evidence type="ECO:0000313" key="3">
    <source>
        <dbReference type="Proteomes" id="UP000186666"/>
    </source>
</evidence>
<keyword evidence="3" id="KW-1185">Reference proteome</keyword>
<proteinExistence type="predicted"/>
<feature type="transmembrane region" description="Helical" evidence="1">
    <location>
        <begin position="6"/>
        <end position="27"/>
    </location>
</feature>
<dbReference type="EMBL" id="FTNK01000002">
    <property type="protein sequence ID" value="SIQ47907.1"/>
    <property type="molecule type" value="Genomic_DNA"/>
</dbReference>
<accession>A0ABY1JMW9</accession>
<dbReference type="Proteomes" id="UP000186666">
    <property type="component" value="Unassembled WGS sequence"/>
</dbReference>
<organism evidence="2 3">
    <name type="scientific">Paenibacillus macquariensis</name>
    <dbReference type="NCBI Taxonomy" id="948756"/>
    <lineage>
        <taxon>Bacteria</taxon>
        <taxon>Bacillati</taxon>
        <taxon>Bacillota</taxon>
        <taxon>Bacilli</taxon>
        <taxon>Bacillales</taxon>
        <taxon>Paenibacillaceae</taxon>
        <taxon>Paenibacillus</taxon>
    </lineage>
</organism>
<gene>
    <name evidence="2" type="ORF">SAMN05421578_102176</name>
</gene>
<sequence>MALGYLSILFIIIAVVSVISIALLFTVKEPKTNNVLFVVTALLGVLIGYISVTALPSNYVVSRIFAGAFGIVSVIGIVMMWMKKASIAKVLVAISVVFGVLQLFFF</sequence>
<feature type="transmembrane region" description="Helical" evidence="1">
    <location>
        <begin position="34"/>
        <end position="54"/>
    </location>
</feature>
<keyword evidence="1" id="KW-0812">Transmembrane</keyword>
<reference evidence="2 3" key="1">
    <citation type="submission" date="2017-01" db="EMBL/GenBank/DDBJ databases">
        <authorList>
            <person name="Varghese N."/>
            <person name="Submissions S."/>
        </authorList>
    </citation>
    <scope>NUCLEOTIDE SEQUENCE [LARGE SCALE GENOMIC DNA]</scope>
    <source>
        <strain evidence="2 3">ATCC 23464</strain>
    </source>
</reference>
<evidence type="ECO:0000313" key="2">
    <source>
        <dbReference type="EMBL" id="SIQ47907.1"/>
    </source>
</evidence>
<protein>
    <submittedName>
        <fullName evidence="2">Uncharacterized protein</fullName>
    </submittedName>
</protein>
<dbReference type="RefSeq" id="WP_068580795.1">
    <property type="nucleotide sequence ID" value="NZ_FTNK01000002.1"/>
</dbReference>
<evidence type="ECO:0000256" key="1">
    <source>
        <dbReference type="SAM" id="Phobius"/>
    </source>
</evidence>
<comment type="caution">
    <text evidence="2">The sequence shown here is derived from an EMBL/GenBank/DDBJ whole genome shotgun (WGS) entry which is preliminary data.</text>
</comment>
<name>A0ABY1JMW9_9BACL</name>
<feature type="transmembrane region" description="Helical" evidence="1">
    <location>
        <begin position="60"/>
        <end position="80"/>
    </location>
</feature>